<feature type="domain" description="C2H2-type" evidence="4">
    <location>
        <begin position="104"/>
        <end position="126"/>
    </location>
</feature>
<evidence type="ECO:0000256" key="2">
    <source>
        <dbReference type="ARBA" id="ARBA00022771"/>
    </source>
</evidence>
<keyword evidence="3" id="KW-0862">Zinc</keyword>
<keyword evidence="2" id="KW-0863">Zinc-finger</keyword>
<keyword evidence="1" id="KW-0479">Metal-binding</keyword>
<evidence type="ECO:0000313" key="5">
    <source>
        <dbReference type="EMBL" id="KAK4374234.1"/>
    </source>
</evidence>
<proteinExistence type="predicted"/>
<evidence type="ECO:0000256" key="1">
    <source>
        <dbReference type="ARBA" id="ARBA00022723"/>
    </source>
</evidence>
<dbReference type="GO" id="GO:0042273">
    <property type="term" value="P:ribosomal large subunit biogenesis"/>
    <property type="evidence" value="ECO:0007669"/>
    <property type="project" value="TreeGrafter"/>
</dbReference>
<protein>
    <recommendedName>
        <fullName evidence="4">C2H2-type domain-containing protein</fullName>
    </recommendedName>
</protein>
<dbReference type="Proteomes" id="UP001291623">
    <property type="component" value="Unassembled WGS sequence"/>
</dbReference>
<gene>
    <name evidence="5" type="ORF">RND71_004911</name>
</gene>
<keyword evidence="6" id="KW-1185">Reference proteome</keyword>
<dbReference type="PROSITE" id="PS00028">
    <property type="entry name" value="ZINC_FINGER_C2H2_1"/>
    <property type="match status" value="1"/>
</dbReference>
<accession>A0AAE1SP21</accession>
<reference evidence="5" key="1">
    <citation type="submission" date="2023-12" db="EMBL/GenBank/DDBJ databases">
        <title>Genome assembly of Anisodus tanguticus.</title>
        <authorList>
            <person name="Wang Y.-J."/>
        </authorList>
    </citation>
    <scope>NUCLEOTIDE SEQUENCE</scope>
    <source>
        <strain evidence="5">KB-2021</strain>
        <tissue evidence="5">Leaf</tissue>
    </source>
</reference>
<dbReference type="InterPro" id="IPR022755">
    <property type="entry name" value="Znf_C2H2_jaz"/>
</dbReference>
<evidence type="ECO:0000256" key="3">
    <source>
        <dbReference type="ARBA" id="ARBA00022833"/>
    </source>
</evidence>
<dbReference type="InterPro" id="IPR013087">
    <property type="entry name" value="Znf_C2H2_type"/>
</dbReference>
<organism evidence="5 6">
    <name type="scientific">Anisodus tanguticus</name>
    <dbReference type="NCBI Taxonomy" id="243964"/>
    <lineage>
        <taxon>Eukaryota</taxon>
        <taxon>Viridiplantae</taxon>
        <taxon>Streptophyta</taxon>
        <taxon>Embryophyta</taxon>
        <taxon>Tracheophyta</taxon>
        <taxon>Spermatophyta</taxon>
        <taxon>Magnoliopsida</taxon>
        <taxon>eudicotyledons</taxon>
        <taxon>Gunneridae</taxon>
        <taxon>Pentapetalae</taxon>
        <taxon>asterids</taxon>
        <taxon>lamiids</taxon>
        <taxon>Solanales</taxon>
        <taxon>Solanaceae</taxon>
        <taxon>Solanoideae</taxon>
        <taxon>Hyoscyameae</taxon>
        <taxon>Anisodus</taxon>
    </lineage>
</organism>
<dbReference type="PANTHER" id="PTHR13182:SF8">
    <property type="entry name" value="CYTOPLASMIC 60S SUBUNIT BIOGENESIS FACTOR ZNF622"/>
    <property type="match status" value="1"/>
</dbReference>
<sequence length="143" mass="16337">MKEATMIVSNSTGHEAWIRSKAKKKLSSTTKPLLGTGKQWLIKIRLVEVATYKFIGDVATDALHISSRKPFVAQTNPTTKLFKVQSSKFKVLNHQIIEMPGLTCNACDKEFVDDTEQKLHYKSEWHRYNLKRKNSDLNCSEPL</sequence>
<evidence type="ECO:0000313" key="6">
    <source>
        <dbReference type="Proteomes" id="UP001291623"/>
    </source>
</evidence>
<evidence type="ECO:0000259" key="4">
    <source>
        <dbReference type="PROSITE" id="PS00028"/>
    </source>
</evidence>
<dbReference type="InterPro" id="IPR040025">
    <property type="entry name" value="Znf622/Rei1/Reh1"/>
</dbReference>
<dbReference type="GO" id="GO:0030687">
    <property type="term" value="C:preribosome, large subunit precursor"/>
    <property type="evidence" value="ECO:0007669"/>
    <property type="project" value="TreeGrafter"/>
</dbReference>
<dbReference type="PANTHER" id="PTHR13182">
    <property type="entry name" value="ZINC FINGER PROTEIN 622"/>
    <property type="match status" value="1"/>
</dbReference>
<dbReference type="Pfam" id="PF12171">
    <property type="entry name" value="zf-C2H2_jaz"/>
    <property type="match status" value="1"/>
</dbReference>
<dbReference type="AlphaFoldDB" id="A0AAE1SP21"/>
<name>A0AAE1SP21_9SOLA</name>
<dbReference type="InterPro" id="IPR036236">
    <property type="entry name" value="Znf_C2H2_sf"/>
</dbReference>
<comment type="caution">
    <text evidence="5">The sequence shown here is derived from an EMBL/GenBank/DDBJ whole genome shotgun (WGS) entry which is preliminary data.</text>
</comment>
<dbReference type="EMBL" id="JAVYJV010000003">
    <property type="protein sequence ID" value="KAK4374234.1"/>
    <property type="molecule type" value="Genomic_DNA"/>
</dbReference>
<dbReference type="SUPFAM" id="SSF57667">
    <property type="entry name" value="beta-beta-alpha zinc fingers"/>
    <property type="match status" value="1"/>
</dbReference>